<gene>
    <name evidence="1" type="ORF">KZH69_11095</name>
</gene>
<proteinExistence type="predicted"/>
<dbReference type="EMBL" id="JAHWYN010000008">
    <property type="protein sequence ID" value="MBW4361030.1"/>
    <property type="molecule type" value="Genomic_DNA"/>
</dbReference>
<organism evidence="1 2">
    <name type="scientific">Flavobacterium taihuense</name>
    <dbReference type="NCBI Taxonomy" id="2857508"/>
    <lineage>
        <taxon>Bacteria</taxon>
        <taxon>Pseudomonadati</taxon>
        <taxon>Bacteroidota</taxon>
        <taxon>Flavobacteriia</taxon>
        <taxon>Flavobacteriales</taxon>
        <taxon>Flavobacteriaceae</taxon>
        <taxon>Flavobacterium</taxon>
    </lineage>
</organism>
<evidence type="ECO:0000313" key="2">
    <source>
        <dbReference type="Proteomes" id="UP000812031"/>
    </source>
</evidence>
<accession>A0ABS6XWI0</accession>
<evidence type="ECO:0000313" key="1">
    <source>
        <dbReference type="EMBL" id="MBW4361030.1"/>
    </source>
</evidence>
<keyword evidence="2" id="KW-1185">Reference proteome</keyword>
<dbReference type="RefSeq" id="WP_219317511.1">
    <property type="nucleotide sequence ID" value="NZ_JAHWYN010000008.1"/>
</dbReference>
<dbReference type="Proteomes" id="UP000812031">
    <property type="component" value="Unassembled WGS sequence"/>
</dbReference>
<protein>
    <submittedName>
        <fullName evidence="1">Uncharacterized protein</fullName>
    </submittedName>
</protein>
<name>A0ABS6XWI0_9FLAO</name>
<sequence>MISSTLNQYKQSFKTNLLAFLNEYEDNTKAFFLQNEKTKYKAYQRALTKIADQMKFFTREERNQNLVHRNIASDLKKLDINIYNSIITELNPNQDETILSLSALKNDRIKINETALKNHIKSSIVILKFISEENTETKEINKFTYPSEDGETGLKFQTKDQLDRNLEEWLKIYEANFEYLPIPMIIDVKADYVTDTYKNYEQRYFEYQIEVCDIILNKVPNDTKIIDLKKQFQNSLIELRKLFPIPSVNIETIISDINNAFFRLENFMKGTVSIYQSFLFNDAFTIFFNELKKVENINQRNFDLRDGYHSLLYHIDYAHDKSEFKNHNAYKNDDFNRDCNEICYIHFHRAAEFGISSDLDDYQFEMPSIVDIVSEANNAILNQVIEPPGKVVTAPKKTIPKFIVSHENLVNDPLFNSDNEHIILEKELKNKTNARLDQNRLNDIFYVDDFDDEFKEWQKKQNLAIVDSFKQLIKKLNQEKTFFFGCSFDNYKHNYEKRLKCFLDNFYDAEESDFIKSEEEFLENILYDLQNPEGAYDGYAISGFDNFSKAYSIVSTLGFDQYIFSYNKKSAFLNECKSKLKSIETNNIQNSEVSASNMILKIKENTAKNVPAKYYALTYIIELLTEENKPPQDIEGNFKKDEIIKIGKERCGNSGQSFYNFVKDHFELISSKKIKNSVFKSNWKEIVLNLTNNKKDVELYIKNNKL</sequence>
<comment type="caution">
    <text evidence="1">The sequence shown here is derived from an EMBL/GenBank/DDBJ whole genome shotgun (WGS) entry which is preliminary data.</text>
</comment>
<reference evidence="1 2" key="1">
    <citation type="submission" date="2021-07" db="EMBL/GenBank/DDBJ databases">
        <title>Flavobacterium sp. nov. isolated from sediment on the Taihu Lake.</title>
        <authorList>
            <person name="Qu J.-H."/>
        </authorList>
    </citation>
    <scope>NUCLEOTIDE SEQUENCE [LARGE SCALE GENOMIC DNA]</scope>
    <source>
        <strain evidence="1 2">NAS39</strain>
    </source>
</reference>